<dbReference type="InterPro" id="IPR013325">
    <property type="entry name" value="RNA_pol_sigma_r2"/>
</dbReference>
<protein>
    <submittedName>
        <fullName evidence="7">RNA polymerase sigma factor</fullName>
    </submittedName>
</protein>
<evidence type="ECO:0000256" key="2">
    <source>
        <dbReference type="ARBA" id="ARBA00023015"/>
    </source>
</evidence>
<keyword evidence="3" id="KW-0731">Sigma factor</keyword>
<gene>
    <name evidence="7" type="ORF">Spb1_21560</name>
</gene>
<comment type="similarity">
    <text evidence="1">Belongs to the sigma-70 factor family. ECF subfamily.</text>
</comment>
<dbReference type="NCBIfam" id="TIGR02989">
    <property type="entry name" value="Sig-70_gvs1"/>
    <property type="match status" value="1"/>
</dbReference>
<dbReference type="Gene3D" id="1.10.1740.10">
    <property type="match status" value="1"/>
</dbReference>
<evidence type="ECO:0000256" key="3">
    <source>
        <dbReference type="ARBA" id="ARBA00023082"/>
    </source>
</evidence>
<keyword evidence="4" id="KW-0804">Transcription</keyword>
<evidence type="ECO:0000256" key="1">
    <source>
        <dbReference type="ARBA" id="ARBA00010641"/>
    </source>
</evidence>
<dbReference type="Pfam" id="PF08281">
    <property type="entry name" value="Sigma70_r4_2"/>
    <property type="match status" value="1"/>
</dbReference>
<dbReference type="GO" id="GO:0006352">
    <property type="term" value="P:DNA-templated transcription initiation"/>
    <property type="evidence" value="ECO:0007669"/>
    <property type="project" value="InterPro"/>
</dbReference>
<dbReference type="SUPFAM" id="SSF88659">
    <property type="entry name" value="Sigma3 and sigma4 domains of RNA polymerase sigma factors"/>
    <property type="match status" value="1"/>
</dbReference>
<dbReference type="GO" id="GO:0016987">
    <property type="term" value="F:sigma factor activity"/>
    <property type="evidence" value="ECO:0007669"/>
    <property type="project" value="UniProtKB-KW"/>
</dbReference>
<feature type="coiled-coil region" evidence="5">
    <location>
        <begin position="136"/>
        <end position="163"/>
    </location>
</feature>
<dbReference type="InterPro" id="IPR036388">
    <property type="entry name" value="WH-like_DNA-bd_sf"/>
</dbReference>
<dbReference type="Proteomes" id="UP000315349">
    <property type="component" value="Chromosome"/>
</dbReference>
<keyword evidence="2" id="KW-0805">Transcription regulation</keyword>
<dbReference type="AlphaFoldDB" id="A0A518GNM9"/>
<dbReference type="SUPFAM" id="SSF88946">
    <property type="entry name" value="Sigma2 domain of RNA polymerase sigma factors"/>
    <property type="match status" value="1"/>
</dbReference>
<proteinExistence type="inferred from homology"/>
<dbReference type="GO" id="GO:0003677">
    <property type="term" value="F:DNA binding"/>
    <property type="evidence" value="ECO:0007669"/>
    <property type="project" value="InterPro"/>
</dbReference>
<dbReference type="PANTHER" id="PTHR43133:SF51">
    <property type="entry name" value="RNA POLYMERASE SIGMA FACTOR"/>
    <property type="match status" value="1"/>
</dbReference>
<keyword evidence="8" id="KW-1185">Reference proteome</keyword>
<keyword evidence="5" id="KW-0175">Coiled coil</keyword>
<dbReference type="InterPro" id="IPR013324">
    <property type="entry name" value="RNA_pol_sigma_r3/r4-like"/>
</dbReference>
<dbReference type="NCBIfam" id="TIGR02937">
    <property type="entry name" value="sigma70-ECF"/>
    <property type="match status" value="1"/>
</dbReference>
<organism evidence="7 8">
    <name type="scientific">Planctopirus ephydatiae</name>
    <dbReference type="NCBI Taxonomy" id="2528019"/>
    <lineage>
        <taxon>Bacteria</taxon>
        <taxon>Pseudomonadati</taxon>
        <taxon>Planctomycetota</taxon>
        <taxon>Planctomycetia</taxon>
        <taxon>Planctomycetales</taxon>
        <taxon>Planctomycetaceae</taxon>
        <taxon>Planctopirus</taxon>
    </lineage>
</organism>
<dbReference type="InterPro" id="IPR039425">
    <property type="entry name" value="RNA_pol_sigma-70-like"/>
</dbReference>
<dbReference type="InterPro" id="IPR014284">
    <property type="entry name" value="RNA_pol_sigma-70_dom"/>
</dbReference>
<evidence type="ECO:0000256" key="5">
    <source>
        <dbReference type="SAM" id="Coils"/>
    </source>
</evidence>
<evidence type="ECO:0000313" key="7">
    <source>
        <dbReference type="EMBL" id="QDV30228.1"/>
    </source>
</evidence>
<sequence>MASSDWRFSGDKREVRNFRNFSKFDGKPDEFLEHHSRMTEPDHNQHDHFLRLFMEHEESLRVFVRSLLFSHDEEREVMQEVAVVLWRKFDAGMDSQAFCRWAFGVARMEVLAFRRDRARDRHSFGEDVYELLAQAVLDQSDELEEQRRALDNCMQKLSDSQRQLVQAAYSPGVKIDQLAEELGRTAMAVYKTLHRIRLTLIDCTQRVLALEGR</sequence>
<evidence type="ECO:0000313" key="8">
    <source>
        <dbReference type="Proteomes" id="UP000315349"/>
    </source>
</evidence>
<reference evidence="7 8" key="1">
    <citation type="submission" date="2019-02" db="EMBL/GenBank/DDBJ databases">
        <title>Deep-cultivation of Planctomycetes and their phenomic and genomic characterization uncovers novel biology.</title>
        <authorList>
            <person name="Wiegand S."/>
            <person name="Jogler M."/>
            <person name="Boedeker C."/>
            <person name="Pinto D."/>
            <person name="Vollmers J."/>
            <person name="Rivas-Marin E."/>
            <person name="Kohn T."/>
            <person name="Peeters S.H."/>
            <person name="Heuer A."/>
            <person name="Rast P."/>
            <person name="Oberbeckmann S."/>
            <person name="Bunk B."/>
            <person name="Jeske O."/>
            <person name="Meyerdierks A."/>
            <person name="Storesund J.E."/>
            <person name="Kallscheuer N."/>
            <person name="Luecker S."/>
            <person name="Lage O.M."/>
            <person name="Pohl T."/>
            <person name="Merkel B.J."/>
            <person name="Hornburger P."/>
            <person name="Mueller R.-W."/>
            <person name="Bruemmer F."/>
            <person name="Labrenz M."/>
            <person name="Spormann A.M."/>
            <person name="Op den Camp H."/>
            <person name="Overmann J."/>
            <person name="Amann R."/>
            <person name="Jetten M.S.M."/>
            <person name="Mascher T."/>
            <person name="Medema M.H."/>
            <person name="Devos D.P."/>
            <person name="Kaster A.-K."/>
            <person name="Ovreas L."/>
            <person name="Rohde M."/>
            <person name="Galperin M.Y."/>
            <person name="Jogler C."/>
        </authorList>
    </citation>
    <scope>NUCLEOTIDE SEQUENCE [LARGE SCALE GENOMIC DNA]</scope>
    <source>
        <strain evidence="7 8">Spb1</strain>
    </source>
</reference>
<dbReference type="EMBL" id="CP036299">
    <property type="protein sequence ID" value="QDV30228.1"/>
    <property type="molecule type" value="Genomic_DNA"/>
</dbReference>
<dbReference type="Gene3D" id="1.10.10.10">
    <property type="entry name" value="Winged helix-like DNA-binding domain superfamily/Winged helix DNA-binding domain"/>
    <property type="match status" value="1"/>
</dbReference>
<evidence type="ECO:0000259" key="6">
    <source>
        <dbReference type="Pfam" id="PF08281"/>
    </source>
</evidence>
<feature type="domain" description="RNA polymerase sigma factor 70 region 4 type 2" evidence="6">
    <location>
        <begin position="147"/>
        <end position="200"/>
    </location>
</feature>
<name>A0A518GNM9_9PLAN</name>
<evidence type="ECO:0000256" key="4">
    <source>
        <dbReference type="ARBA" id="ARBA00023163"/>
    </source>
</evidence>
<dbReference type="KEGG" id="peh:Spb1_21560"/>
<dbReference type="InterPro" id="IPR013249">
    <property type="entry name" value="RNA_pol_sigma70_r4_t2"/>
</dbReference>
<dbReference type="InterPro" id="IPR014331">
    <property type="entry name" value="RNA_pol_sigma70_ECF_RHOBA"/>
</dbReference>
<dbReference type="PANTHER" id="PTHR43133">
    <property type="entry name" value="RNA POLYMERASE ECF-TYPE SIGMA FACTO"/>
    <property type="match status" value="1"/>
</dbReference>
<accession>A0A518GNM9</accession>